<evidence type="ECO:0000313" key="7">
    <source>
        <dbReference type="Proteomes" id="UP000298218"/>
    </source>
</evidence>
<proteinExistence type="predicted"/>
<name>A0A4Y8KLY4_9MICO</name>
<sequence>MSTMTFLDLQLTLRIALAVLFIGAGIAHFLPSVQRTMSAMIPPRIRRAGLASPINLVIFTGVCEILGGLGLLFPPTAFAAGLALVVFLAAVFPANAYAAGHRKRFGRIAIPLVPRLVAQLVLMALIVLAVV</sequence>
<feature type="transmembrane region" description="Helical" evidence="5">
    <location>
        <begin position="79"/>
        <end position="100"/>
    </location>
</feature>
<dbReference type="AlphaFoldDB" id="A0A4Y8KLY4"/>
<feature type="transmembrane region" description="Helical" evidence="5">
    <location>
        <begin position="54"/>
        <end position="73"/>
    </location>
</feature>
<comment type="subcellular location">
    <subcellularLocation>
        <location evidence="1">Membrane</location>
        <topology evidence="1">Multi-pass membrane protein</topology>
    </subcellularLocation>
</comment>
<reference evidence="6 7" key="1">
    <citation type="submission" date="2019-03" db="EMBL/GenBank/DDBJ databases">
        <title>Genomics of glacier-inhabiting Cryobacterium strains.</title>
        <authorList>
            <person name="Liu Q."/>
            <person name="Xin Y.-H."/>
        </authorList>
    </citation>
    <scope>NUCLEOTIDE SEQUENCE [LARGE SCALE GENOMIC DNA]</scope>
    <source>
        <strain evidence="6 7">CGMCC 1.4292</strain>
    </source>
</reference>
<organism evidence="6 7">
    <name type="scientific">Cryobacterium psychrophilum</name>
    <dbReference type="NCBI Taxonomy" id="41988"/>
    <lineage>
        <taxon>Bacteria</taxon>
        <taxon>Bacillati</taxon>
        <taxon>Actinomycetota</taxon>
        <taxon>Actinomycetes</taxon>
        <taxon>Micrococcales</taxon>
        <taxon>Microbacteriaceae</taxon>
        <taxon>Cryobacterium</taxon>
    </lineage>
</organism>
<comment type="caution">
    <text evidence="6">The sequence shown here is derived from an EMBL/GenBank/DDBJ whole genome shotgun (WGS) entry which is preliminary data.</text>
</comment>
<protein>
    <submittedName>
        <fullName evidence="6">DoxX family membrane protein</fullName>
    </submittedName>
</protein>
<evidence type="ECO:0000256" key="1">
    <source>
        <dbReference type="ARBA" id="ARBA00004141"/>
    </source>
</evidence>
<keyword evidence="4 5" id="KW-0472">Membrane</keyword>
<dbReference type="PANTHER" id="PTHR36974">
    <property type="entry name" value="MEMBRANE PROTEIN-RELATED"/>
    <property type="match status" value="1"/>
</dbReference>
<dbReference type="Pfam" id="PF07681">
    <property type="entry name" value="DoxX"/>
    <property type="match status" value="1"/>
</dbReference>
<keyword evidence="2 5" id="KW-0812">Transmembrane</keyword>
<feature type="transmembrane region" description="Helical" evidence="5">
    <location>
        <begin position="112"/>
        <end position="130"/>
    </location>
</feature>
<evidence type="ECO:0000256" key="5">
    <source>
        <dbReference type="SAM" id="Phobius"/>
    </source>
</evidence>
<evidence type="ECO:0000313" key="6">
    <source>
        <dbReference type="EMBL" id="TFD78559.1"/>
    </source>
</evidence>
<gene>
    <name evidence="6" type="ORF">E3T53_10270</name>
</gene>
<evidence type="ECO:0000256" key="4">
    <source>
        <dbReference type="ARBA" id="ARBA00023136"/>
    </source>
</evidence>
<keyword evidence="3 5" id="KW-1133">Transmembrane helix</keyword>
<dbReference type="Proteomes" id="UP000298218">
    <property type="component" value="Unassembled WGS sequence"/>
</dbReference>
<dbReference type="RefSeq" id="WP_134174146.1">
    <property type="nucleotide sequence ID" value="NZ_SODI01000001.1"/>
</dbReference>
<evidence type="ECO:0000256" key="3">
    <source>
        <dbReference type="ARBA" id="ARBA00022989"/>
    </source>
</evidence>
<dbReference type="GO" id="GO:0016020">
    <property type="term" value="C:membrane"/>
    <property type="evidence" value="ECO:0007669"/>
    <property type="project" value="UniProtKB-SubCell"/>
</dbReference>
<dbReference type="PANTHER" id="PTHR36974:SF1">
    <property type="entry name" value="DOXX FAMILY MEMBRANE PROTEIN"/>
    <property type="match status" value="1"/>
</dbReference>
<dbReference type="EMBL" id="SOHQ01000028">
    <property type="protein sequence ID" value="TFD78559.1"/>
    <property type="molecule type" value="Genomic_DNA"/>
</dbReference>
<accession>A0A4Y8KLY4</accession>
<evidence type="ECO:0000256" key="2">
    <source>
        <dbReference type="ARBA" id="ARBA00022692"/>
    </source>
</evidence>
<dbReference type="OrthoDB" id="5120128at2"/>
<feature type="transmembrane region" description="Helical" evidence="5">
    <location>
        <begin position="12"/>
        <end position="33"/>
    </location>
</feature>
<keyword evidence="7" id="KW-1185">Reference proteome</keyword>
<dbReference type="InterPro" id="IPR032808">
    <property type="entry name" value="DoxX"/>
</dbReference>